<reference evidence="2 3" key="1">
    <citation type="submission" date="2024-05" db="EMBL/GenBank/DDBJ databases">
        <title>Three bacterial strains, DH-69, EH-24, and ECK-19 isolated from coastal sediments.</title>
        <authorList>
            <person name="Ye Y.-Q."/>
            <person name="Du Z.-J."/>
        </authorList>
    </citation>
    <scope>NUCLEOTIDE SEQUENCE [LARGE SCALE GENOMIC DNA]</scope>
    <source>
        <strain evidence="2 3">ECK-19</strain>
    </source>
</reference>
<feature type="signal peptide" evidence="1">
    <location>
        <begin position="1"/>
        <end position="22"/>
    </location>
</feature>
<dbReference type="Gene3D" id="2.30.42.10">
    <property type="match status" value="1"/>
</dbReference>
<evidence type="ECO:0008006" key="4">
    <source>
        <dbReference type="Google" id="ProtNLM"/>
    </source>
</evidence>
<dbReference type="Proteomes" id="UP001560685">
    <property type="component" value="Unassembled WGS sequence"/>
</dbReference>
<comment type="caution">
    <text evidence="2">The sequence shown here is derived from an EMBL/GenBank/DDBJ whole genome shotgun (WGS) entry which is preliminary data.</text>
</comment>
<evidence type="ECO:0000313" key="3">
    <source>
        <dbReference type="Proteomes" id="UP001560685"/>
    </source>
</evidence>
<dbReference type="InterPro" id="IPR036034">
    <property type="entry name" value="PDZ_sf"/>
</dbReference>
<name>A0ABV3Z773_9PROT</name>
<organism evidence="2 3">
    <name type="scientific">Hyphococcus lacteus</name>
    <dbReference type="NCBI Taxonomy" id="3143536"/>
    <lineage>
        <taxon>Bacteria</taxon>
        <taxon>Pseudomonadati</taxon>
        <taxon>Pseudomonadota</taxon>
        <taxon>Alphaproteobacteria</taxon>
        <taxon>Parvularculales</taxon>
        <taxon>Parvularculaceae</taxon>
        <taxon>Hyphococcus</taxon>
    </lineage>
</organism>
<dbReference type="EMBL" id="JBEHZE010000002">
    <property type="protein sequence ID" value="MEX6634660.1"/>
    <property type="molecule type" value="Genomic_DNA"/>
</dbReference>
<sequence>MMKKTLAITPALLGLLSFPALADIKTEADREALFESIVAKTMEREAWSPVKNENYGVTYPAAFEPLRKKFIEAETDKDLYYAITMLSNSRHDRHLKVTAVDGGLEVEQRPTLIAPVQFMHDFSKEEPTFFVFDVSTNLASLDGAKKVKPGDQVVEINGQPVAEYLEKTRPYHRASTEAGFLMRYAMSLNEKSSVLPTEFYQDELTLTLKPKRGRQYSVSLPYLKKGDVAFSGVGAQRYDGFKKVLDFDSFDFYRSENGENQVIFDWYGFRDDIVVAMDAVVAYAKQENLLDHDVIWDGTFSRGGGRGAYAIQRLQPKPFKTTFGNLRISDITDDFIAERKALFDQAKTMSDGSVELIDDGSWLIDWLLGDVTKGIEAGQAYTNNVPFKSAHAPDYSDGILYPAADHFTGDMVCWLSPRGGSHLDQFASIVADNDLCTMLGMPAGGYSNTWEWTETLTWPGTSEPVVNYMWSIGHTIAPSGRIVEGDPSPVDEFIPLTRDNFDTYYDILMDRSIEILADD</sequence>
<evidence type="ECO:0000313" key="2">
    <source>
        <dbReference type="EMBL" id="MEX6634660.1"/>
    </source>
</evidence>
<protein>
    <recommendedName>
        <fullName evidence="4">PDZ domain-containing protein</fullName>
    </recommendedName>
</protein>
<accession>A0ABV3Z773</accession>
<evidence type="ECO:0000256" key="1">
    <source>
        <dbReference type="SAM" id="SignalP"/>
    </source>
</evidence>
<dbReference type="RefSeq" id="WP_369314704.1">
    <property type="nucleotide sequence ID" value="NZ_JBEHZE010000002.1"/>
</dbReference>
<feature type="chain" id="PRO_5047262325" description="PDZ domain-containing protein" evidence="1">
    <location>
        <begin position="23"/>
        <end position="519"/>
    </location>
</feature>
<proteinExistence type="predicted"/>
<gene>
    <name evidence="2" type="ORF">ABFZ84_13995</name>
</gene>
<keyword evidence="1" id="KW-0732">Signal</keyword>
<keyword evidence="3" id="KW-1185">Reference proteome</keyword>